<comment type="caution">
    <text evidence="1">The sequence shown here is derived from an EMBL/GenBank/DDBJ whole genome shotgun (WGS) entry which is preliminary data.</text>
</comment>
<organism evidence="1">
    <name type="scientific">marine sediment metagenome</name>
    <dbReference type="NCBI Taxonomy" id="412755"/>
    <lineage>
        <taxon>unclassified sequences</taxon>
        <taxon>metagenomes</taxon>
        <taxon>ecological metagenomes</taxon>
    </lineage>
</organism>
<dbReference type="AlphaFoldDB" id="A0A0F9TB05"/>
<reference evidence="1" key="1">
    <citation type="journal article" date="2015" name="Nature">
        <title>Complex archaea that bridge the gap between prokaryotes and eukaryotes.</title>
        <authorList>
            <person name="Spang A."/>
            <person name="Saw J.H."/>
            <person name="Jorgensen S.L."/>
            <person name="Zaremba-Niedzwiedzka K."/>
            <person name="Martijn J."/>
            <person name="Lind A.E."/>
            <person name="van Eijk R."/>
            <person name="Schleper C."/>
            <person name="Guy L."/>
            <person name="Ettema T.J."/>
        </authorList>
    </citation>
    <scope>NUCLEOTIDE SEQUENCE</scope>
</reference>
<gene>
    <name evidence="1" type="ORF">LCGC14_0371860</name>
</gene>
<evidence type="ECO:0008006" key="2">
    <source>
        <dbReference type="Google" id="ProtNLM"/>
    </source>
</evidence>
<accession>A0A0F9TB05</accession>
<proteinExistence type="predicted"/>
<evidence type="ECO:0000313" key="1">
    <source>
        <dbReference type="EMBL" id="KKN76334.1"/>
    </source>
</evidence>
<name>A0A0F9TB05_9ZZZZ</name>
<protein>
    <recommendedName>
        <fullName evidence="2">HTH araC/xylS-type domain-containing protein</fullName>
    </recommendedName>
</protein>
<dbReference type="EMBL" id="LAZR01000297">
    <property type="protein sequence ID" value="KKN76334.1"/>
    <property type="molecule type" value="Genomic_DNA"/>
</dbReference>
<sequence length="62" mass="7262">MPNKIEVDVSDVIELRNFMMWVKREMSIFKDNPVMQKQIAQHLDSATTLPLEEIAKEVGFRL</sequence>